<keyword evidence="2" id="KW-1185">Reference proteome</keyword>
<sequence length="264" mass="30128">MSRMVLTDELRDDYQRAFATCVIREERAAEVEALTETLLTQRARYQTVGERLNLPWFVVAALHHADTGCDFEVHPHNGDPLTDRTQHLPDGRPVEGEPPFTWEDSAADALRLYHLDQWRDWSIAGTLFMLEGRGGWGYRLHHPEVPSPYLWNYATHYRQGKYVTDDTWNENALAQRCGAAVLLRRLAECGLIEFAATGEPVAWPLLHYDETVASPWIEALQRFLNTLPGFFVKVDGRAGPRTSEAFRQFTGLDWPGDRPSGHPE</sequence>
<gene>
    <name evidence="1" type="ORF">E4P82_09370</name>
</gene>
<name>A0ABX1TL17_9GAMM</name>
<accession>A0ABX1TL17</accession>
<comment type="caution">
    <text evidence="1">The sequence shown here is derived from an EMBL/GenBank/DDBJ whole genome shotgun (WGS) entry which is preliminary data.</text>
</comment>
<evidence type="ECO:0000313" key="2">
    <source>
        <dbReference type="Proteomes" id="UP000760480"/>
    </source>
</evidence>
<dbReference type="EMBL" id="SPMZ01000025">
    <property type="protein sequence ID" value="NMQ19382.1"/>
    <property type="molecule type" value="Genomic_DNA"/>
</dbReference>
<organism evidence="1 2">
    <name type="scientific">Candidatus Competibacter phosphatis</name>
    <dbReference type="NCBI Taxonomy" id="221280"/>
    <lineage>
        <taxon>Bacteria</taxon>
        <taxon>Pseudomonadati</taxon>
        <taxon>Pseudomonadota</taxon>
        <taxon>Gammaproteobacteria</taxon>
        <taxon>Candidatus Competibacteraceae</taxon>
        <taxon>Candidatus Competibacter</taxon>
    </lineage>
</organism>
<evidence type="ECO:0000313" key="1">
    <source>
        <dbReference type="EMBL" id="NMQ19382.1"/>
    </source>
</evidence>
<dbReference type="Proteomes" id="UP000760480">
    <property type="component" value="Unassembled WGS sequence"/>
</dbReference>
<proteinExistence type="predicted"/>
<reference evidence="1 2" key="1">
    <citation type="submission" date="2019-03" db="EMBL/GenBank/DDBJ databases">
        <title>Metabolic reconstructions from genomes of highly enriched 'Candidatus Accumulibacter' and 'Candidatus Competibacter' bioreactor populations.</title>
        <authorList>
            <person name="Annavajhala M.K."/>
            <person name="Welles L."/>
            <person name="Abbas B."/>
            <person name="Sorokin D."/>
            <person name="Park H."/>
            <person name="Van Loosdrecht M."/>
            <person name="Chandran K."/>
        </authorList>
    </citation>
    <scope>NUCLEOTIDE SEQUENCE [LARGE SCALE GENOMIC DNA]</scope>
    <source>
        <strain evidence="1 2">SBR_G</strain>
    </source>
</reference>
<evidence type="ECO:0008006" key="3">
    <source>
        <dbReference type="Google" id="ProtNLM"/>
    </source>
</evidence>
<protein>
    <recommendedName>
        <fullName evidence="3">Peptidoglycan binding-like domain-containing protein</fullName>
    </recommendedName>
</protein>